<dbReference type="PROSITE" id="PS00599">
    <property type="entry name" value="AA_TRANSFER_CLASS_2"/>
    <property type="match status" value="1"/>
</dbReference>
<keyword evidence="13" id="KW-1185">Reference proteome</keyword>
<evidence type="ECO:0000256" key="3">
    <source>
        <dbReference type="ARBA" id="ARBA00010008"/>
    </source>
</evidence>
<feature type="compositionally biased region" description="Basic residues" evidence="10">
    <location>
        <begin position="1"/>
        <end position="10"/>
    </location>
</feature>
<comment type="subunit">
    <text evidence="4 9">Homodimer.</text>
</comment>
<comment type="function">
    <text evidence="9">Catalyzes the decarboxylative condensation of pimeloyl-[acyl-carrier protein] and L-alanine to produce 8-amino-7-oxononanoate (AON), [acyl-carrier protein], and carbon dioxide.</text>
</comment>
<dbReference type="InterPro" id="IPR004723">
    <property type="entry name" value="AONS_Archaea/Proteobacteria"/>
</dbReference>
<feature type="binding site" evidence="9">
    <location>
        <begin position="140"/>
        <end position="141"/>
    </location>
    <ligand>
        <name>pyridoxal 5'-phosphate</name>
        <dbReference type="ChEBI" id="CHEBI:597326"/>
    </ligand>
</feature>
<comment type="pathway">
    <text evidence="2 9">Cofactor biosynthesis; biotin biosynthesis.</text>
</comment>
<feature type="binding site" evidence="9">
    <location>
        <position position="53"/>
    </location>
    <ligand>
        <name>substrate</name>
    </ligand>
</feature>
<gene>
    <name evidence="9 12" type="primary">bioF</name>
    <name evidence="12" type="ORF">ISP19_09515</name>
</gene>
<name>A0ABS2K5N7_9GAMM</name>
<dbReference type="Pfam" id="PF00155">
    <property type="entry name" value="Aminotran_1_2"/>
    <property type="match status" value="1"/>
</dbReference>
<feature type="region of interest" description="Disordered" evidence="10">
    <location>
        <begin position="1"/>
        <end position="21"/>
    </location>
</feature>
<comment type="cofactor">
    <cofactor evidence="1 9">
        <name>pyridoxal 5'-phosphate</name>
        <dbReference type="ChEBI" id="CHEBI:597326"/>
    </cofactor>
</comment>
<comment type="caution">
    <text evidence="12">The sequence shown here is derived from an EMBL/GenBank/DDBJ whole genome shotgun (WGS) entry which is preliminary data.</text>
</comment>
<evidence type="ECO:0000256" key="9">
    <source>
        <dbReference type="HAMAP-Rule" id="MF_01693"/>
    </source>
</evidence>
<comment type="catalytic activity">
    <reaction evidence="8 9">
        <text>6-carboxyhexanoyl-[ACP] + L-alanine + H(+) = (8S)-8-amino-7-oxononanoate + holo-[ACP] + CO2</text>
        <dbReference type="Rhea" id="RHEA:42288"/>
        <dbReference type="Rhea" id="RHEA-COMP:9685"/>
        <dbReference type="Rhea" id="RHEA-COMP:9955"/>
        <dbReference type="ChEBI" id="CHEBI:15378"/>
        <dbReference type="ChEBI" id="CHEBI:16526"/>
        <dbReference type="ChEBI" id="CHEBI:57972"/>
        <dbReference type="ChEBI" id="CHEBI:64479"/>
        <dbReference type="ChEBI" id="CHEBI:78846"/>
        <dbReference type="ChEBI" id="CHEBI:149468"/>
        <dbReference type="EC" id="2.3.1.47"/>
    </reaction>
</comment>
<dbReference type="NCBIfam" id="TIGR00858">
    <property type="entry name" value="bioF"/>
    <property type="match status" value="1"/>
</dbReference>
<evidence type="ECO:0000256" key="6">
    <source>
        <dbReference type="ARBA" id="ARBA00022756"/>
    </source>
</evidence>
<dbReference type="HAMAP" id="MF_01693">
    <property type="entry name" value="BioF_aminotrans_2"/>
    <property type="match status" value="1"/>
</dbReference>
<feature type="binding site" evidence="9">
    <location>
        <position position="268"/>
    </location>
    <ligand>
        <name>pyridoxal 5'-phosphate</name>
        <dbReference type="ChEBI" id="CHEBI:597326"/>
    </ligand>
</feature>
<evidence type="ECO:0000256" key="7">
    <source>
        <dbReference type="ARBA" id="ARBA00022898"/>
    </source>
</evidence>
<proteinExistence type="inferred from homology"/>
<evidence type="ECO:0000256" key="5">
    <source>
        <dbReference type="ARBA" id="ARBA00022679"/>
    </source>
</evidence>
<dbReference type="InterPro" id="IPR015424">
    <property type="entry name" value="PyrdxlP-dep_Trfase"/>
</dbReference>
<keyword evidence="6 9" id="KW-0093">Biotin biosynthesis</keyword>
<organism evidence="12 13">
    <name type="scientific">Dyella flava</name>
    <dbReference type="NCBI Taxonomy" id="1920170"/>
    <lineage>
        <taxon>Bacteria</taxon>
        <taxon>Pseudomonadati</taxon>
        <taxon>Pseudomonadota</taxon>
        <taxon>Gammaproteobacteria</taxon>
        <taxon>Lysobacterales</taxon>
        <taxon>Rhodanobacteraceae</taxon>
        <taxon>Dyella</taxon>
    </lineage>
</organism>
<dbReference type="GO" id="GO:0008710">
    <property type="term" value="F:8-amino-7-oxononanoate synthase activity"/>
    <property type="evidence" value="ECO:0007669"/>
    <property type="project" value="UniProtKB-EC"/>
</dbReference>
<evidence type="ECO:0000256" key="4">
    <source>
        <dbReference type="ARBA" id="ARBA00011738"/>
    </source>
</evidence>
<dbReference type="EMBL" id="JADIKE010000034">
    <property type="protein sequence ID" value="MBM7125618.1"/>
    <property type="molecule type" value="Genomic_DNA"/>
</dbReference>
<comment type="similarity">
    <text evidence="3 9">Belongs to the class-II pyridoxal-phosphate-dependent aminotransferase family. BioF subfamily.</text>
</comment>
<evidence type="ECO:0000313" key="13">
    <source>
        <dbReference type="Proteomes" id="UP001430149"/>
    </source>
</evidence>
<keyword evidence="12" id="KW-0012">Acyltransferase</keyword>
<dbReference type="InterPro" id="IPR015421">
    <property type="entry name" value="PyrdxlP-dep_Trfase_major"/>
</dbReference>
<dbReference type="PANTHER" id="PTHR13693">
    <property type="entry name" value="CLASS II AMINOTRANSFERASE/8-AMINO-7-OXONONANOATE SYNTHASE"/>
    <property type="match status" value="1"/>
</dbReference>
<feature type="modified residue" description="N6-(pyridoxal phosphate)lysine" evidence="9">
    <location>
        <position position="271"/>
    </location>
</feature>
<reference evidence="12" key="1">
    <citation type="submission" date="2020-10" db="EMBL/GenBank/DDBJ databases">
        <title>Phylogeny of dyella-like bacteria.</title>
        <authorList>
            <person name="Fu J."/>
        </authorList>
    </citation>
    <scope>NUCLEOTIDE SEQUENCE</scope>
    <source>
        <strain evidence="12">DHOC52</strain>
    </source>
</reference>
<feature type="binding site" evidence="9">
    <location>
        <position position="165"/>
    </location>
    <ligand>
        <name>substrate</name>
    </ligand>
</feature>
<feature type="domain" description="Aminotransferase class I/classII large" evidence="11">
    <location>
        <begin position="73"/>
        <end position="413"/>
    </location>
</feature>
<dbReference type="Gene3D" id="3.40.640.10">
    <property type="entry name" value="Type I PLP-dependent aspartate aminotransferase-like (Major domain)"/>
    <property type="match status" value="1"/>
</dbReference>
<dbReference type="EC" id="2.3.1.47" evidence="9"/>
<dbReference type="Proteomes" id="UP001430149">
    <property type="component" value="Unassembled WGS sequence"/>
</dbReference>
<feature type="binding site" evidence="9">
    <location>
        <position position="211"/>
    </location>
    <ligand>
        <name>pyridoxal 5'-phosphate</name>
        <dbReference type="ChEBI" id="CHEBI:597326"/>
    </ligand>
</feature>
<dbReference type="SUPFAM" id="SSF53383">
    <property type="entry name" value="PLP-dependent transferases"/>
    <property type="match status" value="1"/>
</dbReference>
<feature type="binding site" evidence="9">
    <location>
        <position position="239"/>
    </location>
    <ligand>
        <name>pyridoxal 5'-phosphate</name>
        <dbReference type="ChEBI" id="CHEBI:597326"/>
    </ligand>
</feature>
<evidence type="ECO:0000259" key="11">
    <source>
        <dbReference type="Pfam" id="PF00155"/>
    </source>
</evidence>
<dbReference type="InterPro" id="IPR022834">
    <property type="entry name" value="AONS_Proteobacteria"/>
</dbReference>
<evidence type="ECO:0000256" key="2">
    <source>
        <dbReference type="ARBA" id="ARBA00004746"/>
    </source>
</evidence>
<dbReference type="InterPro" id="IPR050087">
    <property type="entry name" value="AON_synthase_class-II"/>
</dbReference>
<evidence type="ECO:0000313" key="12">
    <source>
        <dbReference type="EMBL" id="MBM7125618.1"/>
    </source>
</evidence>
<protein>
    <recommendedName>
        <fullName evidence="9">8-amino-7-oxononanoate synthase</fullName>
        <shortName evidence="9">AONS</shortName>
        <ecNumber evidence="9">2.3.1.47</ecNumber>
    </recommendedName>
    <alternativeName>
        <fullName evidence="9">7-keto-8-amino-pelargonic acid synthase</fullName>
        <shortName evidence="9">7-KAP synthase</shortName>
        <shortName evidence="9">KAPA synthase</shortName>
    </alternativeName>
    <alternativeName>
        <fullName evidence="9">8-amino-7-ketopelargonate synthase</fullName>
    </alternativeName>
</protein>
<evidence type="ECO:0000256" key="10">
    <source>
        <dbReference type="SAM" id="MobiDB-lite"/>
    </source>
</evidence>
<feature type="binding site" evidence="9">
    <location>
        <position position="385"/>
    </location>
    <ligand>
        <name>substrate</name>
    </ligand>
</feature>
<dbReference type="Gene3D" id="3.90.1150.10">
    <property type="entry name" value="Aspartate Aminotransferase, domain 1"/>
    <property type="match status" value="1"/>
</dbReference>
<sequence length="427" mass="45109">MPWKSSRKPTRCTPASSKPNQPAAVVRAVAARPDLLQRLAVQTAERAQAQLQRRLRTIDTCQGPFVESGGQQLLAFCSNDYLGLAHDPRLVAALKTAGDESGVGSGSAHLICGHRREHAALEEALAEWTGRERALLFSTGYMANLGVIQALLERGELCVQDKLNHACLLDGAQLAGATLKRYPHADVDAAARQLHSNADGCALLATDGVFSMDGDIAPLRELAALCASERTSLMVDDAHGLGVLGEDGAGSVAEAGLSETDVPILMATLGKALGCSGAFVAGSAALIDGLTQFARTYIYTTAMPPALAAATHRAVELARSEHWRRDKLNVLLRRFRTGAAQLGLPLMPSRTAIQPLMLGDAQRALDTSRALEAQGLLAVAIRPPTVPHGQARLRITLSAAHEEAHVDRLLQALESLRLGASPTGAPV</sequence>
<evidence type="ECO:0000256" key="1">
    <source>
        <dbReference type="ARBA" id="ARBA00001933"/>
    </source>
</evidence>
<dbReference type="InterPro" id="IPR015422">
    <property type="entry name" value="PyrdxlP-dep_Trfase_small"/>
</dbReference>
<keyword evidence="5 9" id="KW-0808">Transferase</keyword>
<keyword evidence="7 9" id="KW-0663">Pyridoxal phosphate</keyword>
<evidence type="ECO:0000256" key="8">
    <source>
        <dbReference type="ARBA" id="ARBA00047715"/>
    </source>
</evidence>
<dbReference type="InterPro" id="IPR001917">
    <property type="entry name" value="Aminotrans_II_pyridoxalP_BS"/>
</dbReference>
<dbReference type="CDD" id="cd06454">
    <property type="entry name" value="KBL_like"/>
    <property type="match status" value="1"/>
</dbReference>
<dbReference type="PANTHER" id="PTHR13693:SF100">
    <property type="entry name" value="8-AMINO-7-OXONONANOATE SYNTHASE"/>
    <property type="match status" value="1"/>
</dbReference>
<accession>A0ABS2K5N7</accession>
<dbReference type="InterPro" id="IPR004839">
    <property type="entry name" value="Aminotransferase_I/II_large"/>
</dbReference>